<evidence type="ECO:0000256" key="2">
    <source>
        <dbReference type="PROSITE-ProRule" id="PRU00335"/>
    </source>
</evidence>
<name>A0ABT4JC98_9BACT</name>
<reference evidence="4 5" key="1">
    <citation type="submission" date="2020-03" db="EMBL/GenBank/DDBJ databases">
        <authorList>
            <person name="Pitt A."/>
            <person name="Hahn M.W."/>
        </authorList>
    </citation>
    <scope>NUCLEOTIDE SEQUENCE [LARGE SCALE GENOMIC DNA]</scope>
    <source>
        <strain evidence="4 5">5A-MARBSE</strain>
    </source>
</reference>
<sequence>MNIYQRKGERSRENIILQASEVLNTYGSSITIDEIARYTEISKSKITNHFSTKENLYIAITELYIRDIQQYFDSIIFSDPFTWKDYIGILSDIMDIQFKYRCAIMFIWTGCFKNEAFMLVIHESFKLRKKSMIGLFEKLIQEKYLLESIFDENKFKIFYHQHAVLGVHWLNTYLLFDYHKSFKEVKATYLAGTIEIYKPYLSEKGIAEFDALNLEEFIKNRS</sequence>
<evidence type="ECO:0000256" key="1">
    <source>
        <dbReference type="ARBA" id="ARBA00023125"/>
    </source>
</evidence>
<keyword evidence="5" id="KW-1185">Reference proteome</keyword>
<dbReference type="EMBL" id="JAANOH010000001">
    <property type="protein sequence ID" value="MCZ2473912.1"/>
    <property type="molecule type" value="Genomic_DNA"/>
</dbReference>
<dbReference type="SUPFAM" id="SSF46689">
    <property type="entry name" value="Homeodomain-like"/>
    <property type="match status" value="1"/>
</dbReference>
<proteinExistence type="predicted"/>
<dbReference type="Gene3D" id="1.10.357.10">
    <property type="entry name" value="Tetracycline Repressor, domain 2"/>
    <property type="match status" value="1"/>
</dbReference>
<accession>A0ABT4JC98</accession>
<dbReference type="PROSITE" id="PS50977">
    <property type="entry name" value="HTH_TETR_2"/>
    <property type="match status" value="1"/>
</dbReference>
<dbReference type="RefSeq" id="WP_269003425.1">
    <property type="nucleotide sequence ID" value="NZ_JAANOH010000001.1"/>
</dbReference>
<dbReference type="InterPro" id="IPR009057">
    <property type="entry name" value="Homeodomain-like_sf"/>
</dbReference>
<comment type="caution">
    <text evidence="4">The sequence shown here is derived from an EMBL/GenBank/DDBJ whole genome shotgun (WGS) entry which is preliminary data.</text>
</comment>
<organism evidence="4 5">
    <name type="scientific">Aquirufa ecclesiirivi</name>
    <dbReference type="NCBI Taxonomy" id="2715124"/>
    <lineage>
        <taxon>Bacteria</taxon>
        <taxon>Pseudomonadati</taxon>
        <taxon>Bacteroidota</taxon>
        <taxon>Cytophagia</taxon>
        <taxon>Cytophagales</taxon>
        <taxon>Flectobacillaceae</taxon>
        <taxon>Aquirufa</taxon>
    </lineage>
</organism>
<dbReference type="InterPro" id="IPR001647">
    <property type="entry name" value="HTH_TetR"/>
</dbReference>
<protein>
    <submittedName>
        <fullName evidence="4">TetR/AcrR family transcriptional regulator</fullName>
    </submittedName>
</protein>
<feature type="DNA-binding region" description="H-T-H motif" evidence="2">
    <location>
        <begin position="31"/>
        <end position="50"/>
    </location>
</feature>
<evidence type="ECO:0000259" key="3">
    <source>
        <dbReference type="PROSITE" id="PS50977"/>
    </source>
</evidence>
<evidence type="ECO:0000313" key="4">
    <source>
        <dbReference type="EMBL" id="MCZ2473912.1"/>
    </source>
</evidence>
<gene>
    <name evidence="4" type="ORF">G9H61_00520</name>
</gene>
<keyword evidence="1 2" id="KW-0238">DNA-binding</keyword>
<evidence type="ECO:0000313" key="5">
    <source>
        <dbReference type="Proteomes" id="UP001321186"/>
    </source>
</evidence>
<feature type="domain" description="HTH tetR-type" evidence="3">
    <location>
        <begin position="9"/>
        <end position="68"/>
    </location>
</feature>
<dbReference type="Proteomes" id="UP001321186">
    <property type="component" value="Unassembled WGS sequence"/>
</dbReference>